<evidence type="ECO:0000313" key="4">
    <source>
        <dbReference type="Proteomes" id="UP001211065"/>
    </source>
</evidence>
<keyword evidence="1" id="KW-0175">Coiled coil</keyword>
<accession>A0AAD5Y0H9</accession>
<comment type="caution">
    <text evidence="3">The sequence shown here is derived from an EMBL/GenBank/DDBJ whole genome shotgun (WGS) entry which is preliminary data.</text>
</comment>
<feature type="transmembrane region" description="Helical" evidence="2">
    <location>
        <begin position="124"/>
        <end position="143"/>
    </location>
</feature>
<dbReference type="Gene3D" id="1.10.287.1490">
    <property type="match status" value="1"/>
</dbReference>
<keyword evidence="2" id="KW-0812">Transmembrane</keyword>
<feature type="transmembrane region" description="Helical" evidence="2">
    <location>
        <begin position="149"/>
        <end position="171"/>
    </location>
</feature>
<feature type="coiled-coil region" evidence="1">
    <location>
        <begin position="353"/>
        <end position="436"/>
    </location>
</feature>
<organism evidence="3 4">
    <name type="scientific">Clydaea vesicula</name>
    <dbReference type="NCBI Taxonomy" id="447962"/>
    <lineage>
        <taxon>Eukaryota</taxon>
        <taxon>Fungi</taxon>
        <taxon>Fungi incertae sedis</taxon>
        <taxon>Chytridiomycota</taxon>
        <taxon>Chytridiomycota incertae sedis</taxon>
        <taxon>Chytridiomycetes</taxon>
        <taxon>Lobulomycetales</taxon>
        <taxon>Lobulomycetaceae</taxon>
        <taxon>Clydaea</taxon>
    </lineage>
</organism>
<name>A0AAD5Y0H9_9FUNG</name>
<keyword evidence="2" id="KW-0472">Membrane</keyword>
<dbReference type="Proteomes" id="UP001211065">
    <property type="component" value="Unassembled WGS sequence"/>
</dbReference>
<gene>
    <name evidence="3" type="ORF">HK099_004055</name>
</gene>
<sequence>MNQYQKLKKSKSIVTLKNAINNTWEKRTSISVEIAPLIENLKGSRRISSGTCKRKTTIDGKDCYIITPVATESPEIPPLFQENIPLALINEIPEVLFRSHILELNKLLIEAHCTRAKYYSVLKICCLILLTLLVFIMFCLMLSSRLNLAFFFFLIILSVVICWPLFTKYWFTSFLGNVQKQIQNSVVEWNYRAPQNVSFRILTAGNFYRHGEHFGVDELSADLTTNAQKYESFILEFLKANKKIKPRGVSLQAIRRAYMNEAQANDEIKLLVKEGKVIDHDYNKFSIASPNNRFSRRFNQTPTIDYSKEVPDHQPYCTSSGRKSCTPLKFGRIVAPTTSRKYQRKLSETPSSIGNLSQEINQLRRERNISNLRIRDLESTENELREKIEELKRNFDEKHRECRELLKEIQDLKKERKELRDNIFVKENELKRLLQAANASTITQESSTICINESVIYDFDESAVMLNHSNEDTEITEIQDAIQEHFGDSDGESSVGNICATNAADSPMNINDLVNETTELHNVLNVEPVNGFINEVDSNNSEISLLKERILKLKNDLSGKEALITDRANQIQEMESAAEKQTTYMEQLQRNSDEKISKLIEEMELIKIQMNMEKKMYLDQIEELNQKFIASEDEKFKTERVLREKSATLSNYQQELASALDKFEKLDEKFKKLTFENNMLQQKLNAKSVELENEISKFNFQLSEMETRLGIEFSEKTADYLKTTEEEKVNLINEHTQLTENLQKEVMDLRTKLAEELSLYNEKVKTIEGSKEILKTKYEKELHLCKSEYESLNLHFEETLTLKSQVIAKLTEEKAGLEQNKLHLLQEIQSKYENLIKEKEEAEIKIKEVEMRVKATLNNQFTEIKLKFENTLISINEEFASDYSSFGCNQMLNSEYFLLHEE</sequence>
<feature type="coiled-coil region" evidence="1">
    <location>
        <begin position="571"/>
        <end position="752"/>
    </location>
</feature>
<evidence type="ECO:0000256" key="1">
    <source>
        <dbReference type="SAM" id="Coils"/>
    </source>
</evidence>
<protein>
    <submittedName>
        <fullName evidence="3">Uncharacterized protein</fullName>
    </submittedName>
</protein>
<reference evidence="3" key="1">
    <citation type="submission" date="2020-05" db="EMBL/GenBank/DDBJ databases">
        <title>Phylogenomic resolution of chytrid fungi.</title>
        <authorList>
            <person name="Stajich J.E."/>
            <person name="Amses K."/>
            <person name="Simmons R."/>
            <person name="Seto K."/>
            <person name="Myers J."/>
            <person name="Bonds A."/>
            <person name="Quandt C.A."/>
            <person name="Barry K."/>
            <person name="Liu P."/>
            <person name="Grigoriev I."/>
            <person name="Longcore J.E."/>
            <person name="James T.Y."/>
        </authorList>
    </citation>
    <scope>NUCLEOTIDE SEQUENCE</scope>
    <source>
        <strain evidence="3">JEL0476</strain>
    </source>
</reference>
<dbReference type="EMBL" id="JADGJW010000278">
    <property type="protein sequence ID" value="KAJ3220729.1"/>
    <property type="molecule type" value="Genomic_DNA"/>
</dbReference>
<keyword evidence="2" id="KW-1133">Transmembrane helix</keyword>
<evidence type="ECO:0000256" key="2">
    <source>
        <dbReference type="SAM" id="Phobius"/>
    </source>
</evidence>
<dbReference type="AlphaFoldDB" id="A0AAD5Y0H9"/>
<evidence type="ECO:0000313" key="3">
    <source>
        <dbReference type="EMBL" id="KAJ3220729.1"/>
    </source>
</evidence>
<keyword evidence="4" id="KW-1185">Reference proteome</keyword>
<proteinExistence type="predicted"/>
<feature type="coiled-coil region" evidence="1">
    <location>
        <begin position="807"/>
        <end position="859"/>
    </location>
</feature>